<evidence type="ECO:0000313" key="2">
    <source>
        <dbReference type="Proteomes" id="UP000285405"/>
    </source>
</evidence>
<dbReference type="AlphaFoldDB" id="A0A420I6H8"/>
<gene>
    <name evidence="1" type="ORF">GcC1_123017</name>
</gene>
<dbReference type="Proteomes" id="UP000285405">
    <property type="component" value="Unassembled WGS sequence"/>
</dbReference>
<protein>
    <submittedName>
        <fullName evidence="1">Uncharacterized protein</fullName>
    </submittedName>
</protein>
<name>A0A420I6H8_9PEZI</name>
<comment type="caution">
    <text evidence="1">The sequence shown here is derived from an EMBL/GenBank/DDBJ whole genome shotgun (WGS) entry which is preliminary data.</text>
</comment>
<proteinExistence type="predicted"/>
<organism evidence="1 2">
    <name type="scientific">Golovinomyces cichoracearum</name>
    <dbReference type="NCBI Taxonomy" id="62708"/>
    <lineage>
        <taxon>Eukaryota</taxon>
        <taxon>Fungi</taxon>
        <taxon>Dikarya</taxon>
        <taxon>Ascomycota</taxon>
        <taxon>Pezizomycotina</taxon>
        <taxon>Leotiomycetes</taxon>
        <taxon>Erysiphales</taxon>
        <taxon>Erysiphaceae</taxon>
        <taxon>Golovinomyces</taxon>
    </lineage>
</organism>
<evidence type="ECO:0000313" key="1">
    <source>
        <dbReference type="EMBL" id="RKF65310.1"/>
    </source>
</evidence>
<dbReference type="EMBL" id="MCBR01012315">
    <property type="protein sequence ID" value="RKF65310.1"/>
    <property type="molecule type" value="Genomic_DNA"/>
</dbReference>
<sequence>MLQPHISNGMVHTSCVLHDTIVQHAEVFFKDVGYGTPSVRSPHTNPQLHGKPALPLADSLVRVGIE</sequence>
<accession>A0A420I6H8</accession>
<reference evidence="1 2" key="1">
    <citation type="journal article" date="2018" name="BMC Genomics">
        <title>Comparative genome analyses reveal sequence features reflecting distinct modes of host-adaptation between dicot and monocot powdery mildew.</title>
        <authorList>
            <person name="Wu Y."/>
            <person name="Ma X."/>
            <person name="Pan Z."/>
            <person name="Kale S.D."/>
            <person name="Song Y."/>
            <person name="King H."/>
            <person name="Zhang Q."/>
            <person name="Presley C."/>
            <person name="Deng X."/>
            <person name="Wei C.I."/>
            <person name="Xiao S."/>
        </authorList>
    </citation>
    <scope>NUCLEOTIDE SEQUENCE [LARGE SCALE GENOMIC DNA]</scope>
    <source>
        <strain evidence="1">UCSC1</strain>
    </source>
</reference>